<evidence type="ECO:0000313" key="6">
    <source>
        <dbReference type="EMBL" id="TXG35753.1"/>
    </source>
</evidence>
<evidence type="ECO:0000313" key="7">
    <source>
        <dbReference type="Proteomes" id="UP000321080"/>
    </source>
</evidence>
<dbReference type="SUPFAM" id="SSF46689">
    <property type="entry name" value="Homeodomain-like"/>
    <property type="match status" value="1"/>
</dbReference>
<dbReference type="Gene3D" id="1.10.10.60">
    <property type="entry name" value="Homeodomain-like"/>
    <property type="match status" value="1"/>
</dbReference>
<keyword evidence="4" id="KW-0812">Transmembrane</keyword>
<dbReference type="GO" id="GO:0043565">
    <property type="term" value="F:sequence-specific DNA binding"/>
    <property type="evidence" value="ECO:0007669"/>
    <property type="project" value="InterPro"/>
</dbReference>
<dbReference type="SUPFAM" id="SSF81901">
    <property type="entry name" value="HCP-like"/>
    <property type="match status" value="1"/>
</dbReference>
<keyword evidence="2" id="KW-0238">DNA-binding</keyword>
<dbReference type="PROSITE" id="PS01124">
    <property type="entry name" value="HTH_ARAC_FAMILY_2"/>
    <property type="match status" value="1"/>
</dbReference>
<keyword evidence="4" id="KW-1133">Transmembrane helix</keyword>
<comment type="caution">
    <text evidence="6">The sequence shown here is derived from an EMBL/GenBank/DDBJ whole genome shotgun (WGS) entry which is preliminary data.</text>
</comment>
<dbReference type="EMBL" id="VRKQ01000016">
    <property type="protein sequence ID" value="TXG35753.1"/>
    <property type="molecule type" value="Genomic_DNA"/>
</dbReference>
<gene>
    <name evidence="6" type="ORF">FUA22_14755</name>
</gene>
<name>A0A5C7GFI5_9FLAO</name>
<dbReference type="GO" id="GO:0003700">
    <property type="term" value="F:DNA-binding transcription factor activity"/>
    <property type="evidence" value="ECO:0007669"/>
    <property type="project" value="InterPro"/>
</dbReference>
<keyword evidence="4" id="KW-0472">Membrane</keyword>
<organism evidence="6 7">
    <name type="scientific">Seonamhaeicola maritimus</name>
    <dbReference type="NCBI Taxonomy" id="2591822"/>
    <lineage>
        <taxon>Bacteria</taxon>
        <taxon>Pseudomonadati</taxon>
        <taxon>Bacteroidota</taxon>
        <taxon>Flavobacteriia</taxon>
        <taxon>Flavobacteriales</taxon>
        <taxon>Flavobacteriaceae</taxon>
    </lineage>
</organism>
<dbReference type="AlphaFoldDB" id="A0A5C7GFI5"/>
<dbReference type="InterPro" id="IPR011990">
    <property type="entry name" value="TPR-like_helical_dom_sf"/>
</dbReference>
<dbReference type="PANTHER" id="PTHR43280">
    <property type="entry name" value="ARAC-FAMILY TRANSCRIPTIONAL REGULATOR"/>
    <property type="match status" value="1"/>
</dbReference>
<evidence type="ECO:0000256" key="2">
    <source>
        <dbReference type="ARBA" id="ARBA00023125"/>
    </source>
</evidence>
<keyword evidence="3" id="KW-0804">Transcription</keyword>
<evidence type="ECO:0000256" key="3">
    <source>
        <dbReference type="ARBA" id="ARBA00023163"/>
    </source>
</evidence>
<dbReference type="OrthoDB" id="9779074at2"/>
<dbReference type="PANTHER" id="PTHR43280:SF2">
    <property type="entry name" value="HTH-TYPE TRANSCRIPTIONAL REGULATOR EXSA"/>
    <property type="match status" value="1"/>
</dbReference>
<keyword evidence="1" id="KW-0805">Transcription regulation</keyword>
<feature type="domain" description="HTH araC/xylS-type" evidence="5">
    <location>
        <begin position="13"/>
        <end position="112"/>
    </location>
</feature>
<evidence type="ECO:0000256" key="4">
    <source>
        <dbReference type="SAM" id="Phobius"/>
    </source>
</evidence>
<feature type="transmembrane region" description="Helical" evidence="4">
    <location>
        <begin position="136"/>
        <end position="154"/>
    </location>
</feature>
<dbReference type="Proteomes" id="UP000321080">
    <property type="component" value="Unassembled WGS sequence"/>
</dbReference>
<dbReference type="Gene3D" id="1.25.40.10">
    <property type="entry name" value="Tetratricopeptide repeat domain"/>
    <property type="match status" value="1"/>
</dbReference>
<proteinExistence type="predicted"/>
<accession>A0A5C7GFI5</accession>
<dbReference type="InterPro" id="IPR009057">
    <property type="entry name" value="Homeodomain-like_sf"/>
</dbReference>
<keyword evidence="7" id="KW-1185">Reference proteome</keyword>
<dbReference type="Gene3D" id="3.40.50.10070">
    <property type="entry name" value="TolB, N-terminal domain"/>
    <property type="match status" value="1"/>
</dbReference>
<evidence type="ECO:0000259" key="5">
    <source>
        <dbReference type="PROSITE" id="PS01124"/>
    </source>
</evidence>
<evidence type="ECO:0000256" key="1">
    <source>
        <dbReference type="ARBA" id="ARBA00023015"/>
    </source>
</evidence>
<reference evidence="6 7" key="1">
    <citation type="submission" date="2019-08" db="EMBL/GenBank/DDBJ databases">
        <title>Seonamhaeicola sediminis sp. nov., isolated from marine sediment.</title>
        <authorList>
            <person name="Cao W.R."/>
        </authorList>
    </citation>
    <scope>NUCLEOTIDE SEQUENCE [LARGE SCALE GENOMIC DNA]</scope>
    <source>
        <strain evidence="6 7">1505</strain>
    </source>
</reference>
<protein>
    <submittedName>
        <fullName evidence="6">Helix-turn-helix domain-containing protein</fullName>
    </submittedName>
</protein>
<dbReference type="Pfam" id="PF12833">
    <property type="entry name" value="HTH_18"/>
    <property type="match status" value="1"/>
</dbReference>
<sequence>MQNNISMDEKFLNDLNQLLEANLNNEQFGVNELAEAANMSRSKLHRKLNNLVGKSTSQFVREYRLDKAMEMLKSNEATASEIAYSVGFSSATYFNKCFSDYFGYPPGEVKYRGTSETSQSNIKVNRKKRGGLKKSFLIVSVGVVVIAMTSYLYFLNSSAKEESVDPDTIDTIIQEKSIAVLPFKNLSDDQENQYFADGMREDIINHLSKMKGLVVKFNKSFDRYGTIKLAEEEVGTTLKVNYIIDGSVQRYDDRIKVIVHLVNAKEDTHMWSKSFDRKFSDIFSLESDIAQNIASELDLILSPNELLQLGKVPTASTEAYNLYLKGKFFLYSFSNSGLKSAEKYFNESIALDSEFALPYSGLALIRLYREWPVIPEADYKEAKKYALQAVGLDDALAETHRTLGTIYMEYEWDWELAEKEFETALSLDLNDYGTYITYAKYLMLVKGDFIKSRHYINKAIELSPINYYFYILSAENYILTKDYQSAIEEVNKAMEINIEDLWAPWLDFLVQVKQGNPDKAIEILSRSWDIAPNTRQNIQPMLEAYKKGGINEAFRWINNLDIEFADDPRTVMDNAYFIAQKFAFIGEHDEAMKWLHIALEQKNGAIYWIKYDHFFENMHFDPRFLEVLRKMNLGDYSQPFKP</sequence>
<dbReference type="SMART" id="SM00342">
    <property type="entry name" value="HTH_ARAC"/>
    <property type="match status" value="1"/>
</dbReference>
<dbReference type="InterPro" id="IPR018060">
    <property type="entry name" value="HTH_AraC"/>
</dbReference>